<feature type="chain" id="PRO_5026787164" description="VCBS repeat-containing protein" evidence="1">
    <location>
        <begin position="27"/>
        <end position="238"/>
    </location>
</feature>
<evidence type="ECO:0008006" key="4">
    <source>
        <dbReference type="Google" id="ProtNLM"/>
    </source>
</evidence>
<comment type="caution">
    <text evidence="2">The sequence shown here is derived from an EMBL/GenBank/DDBJ whole genome shotgun (WGS) entry which is preliminary data.</text>
</comment>
<dbReference type="Proteomes" id="UP000471126">
    <property type="component" value="Unassembled WGS sequence"/>
</dbReference>
<sequence>MRRSTAAAGALAAGITILFTGPAAQAADTVIGVPSDFVPALSDTRATGHYQVVSTGLRVWTEGKTSTDKVAEYVATDTPLAEVGEPSLDYTNTSGGGVPGFQLVVDFDGNGTSDGILIGEPGVYGNDWWLNNAAAQFVKDGAPSHTGGSGSANHGTLDQWRDAFPAAGVDAFGFSLGSGVKGDGIIEAIEFAGARYTFEHVRLSSKQQCKDGGWATSTDPAFRNQGECVSSFAKPAER</sequence>
<protein>
    <recommendedName>
        <fullName evidence="4">VCBS repeat-containing protein</fullName>
    </recommendedName>
</protein>
<proteinExistence type="predicted"/>
<evidence type="ECO:0000313" key="2">
    <source>
        <dbReference type="EMBL" id="NEM07143.1"/>
    </source>
</evidence>
<evidence type="ECO:0000256" key="1">
    <source>
        <dbReference type="SAM" id="SignalP"/>
    </source>
</evidence>
<keyword evidence="1" id="KW-0732">Signal</keyword>
<dbReference type="EMBL" id="JAAGWE010000023">
    <property type="protein sequence ID" value="NEM07143.1"/>
    <property type="molecule type" value="Genomic_DNA"/>
</dbReference>
<feature type="signal peptide" evidence="1">
    <location>
        <begin position="1"/>
        <end position="26"/>
    </location>
</feature>
<dbReference type="AlphaFoldDB" id="A0A6P0GIK8"/>
<dbReference type="RefSeq" id="WP_163477275.1">
    <property type="nucleotide sequence ID" value="NZ_JAAGWE010000023.1"/>
</dbReference>
<accession>A0A6P0GIK8</accession>
<evidence type="ECO:0000313" key="3">
    <source>
        <dbReference type="Proteomes" id="UP000471126"/>
    </source>
</evidence>
<gene>
    <name evidence="2" type="ORF">GCU54_14110</name>
</gene>
<reference evidence="2 3" key="1">
    <citation type="submission" date="2019-12" db="EMBL/GenBank/DDBJ databases">
        <title>WGS of CPCC 203550 I12A-02606.</title>
        <authorList>
            <person name="Jiang Z."/>
        </authorList>
    </citation>
    <scope>NUCLEOTIDE SEQUENCE [LARGE SCALE GENOMIC DNA]</scope>
    <source>
        <strain evidence="2 3">I12A-02606</strain>
    </source>
</reference>
<name>A0A6P0GIK8_9ACTN</name>
<organism evidence="2 3">
    <name type="scientific">Geodermatophilus normandii</name>
    <dbReference type="NCBI Taxonomy" id="1137989"/>
    <lineage>
        <taxon>Bacteria</taxon>
        <taxon>Bacillati</taxon>
        <taxon>Actinomycetota</taxon>
        <taxon>Actinomycetes</taxon>
        <taxon>Geodermatophilales</taxon>
        <taxon>Geodermatophilaceae</taxon>
        <taxon>Geodermatophilus</taxon>
    </lineage>
</organism>